<dbReference type="AlphaFoldDB" id="A0A4P7BXB7"/>
<sequence>MPDRSEKDLILPALWLMSNSENYTTDTTTLIESLTEILKPIDKDARQLKNRKDTHFSQKVRNLKSHNVLDGLAVYQSMGGGKSGLWTITPKGQCIVKDNVELLTYLFENDFTGDDIVTGLKQFATEEVRRLLKIVNKRGSEGAGITNQAVTARAKSNKNSQVSHLKLFDENVLIREGKKKITESSTYERSKQLRDYAVNYYSQNGHIKCQVCRFDFLEKYGELGRNFIEIHHKYPIFMTEGENLQQKLSEAVTKVSPLCSNCHRMIHRSRKKLISVEDLRRKFERNNQQ</sequence>
<evidence type="ECO:0008006" key="5">
    <source>
        <dbReference type="Google" id="ProtNLM"/>
    </source>
</evidence>
<name>A0A4P7BXB7_9GAMM</name>
<dbReference type="EMBL" id="CP038033">
    <property type="protein sequence ID" value="QBQ53082.1"/>
    <property type="molecule type" value="Genomic_DNA"/>
</dbReference>
<gene>
    <name evidence="1" type="ORF">E3U44_00090</name>
    <name evidence="2" type="ORF">E3U44_19050</name>
    <name evidence="3" type="ORF">E3U44_19140</name>
</gene>
<keyword evidence="4" id="KW-1185">Reference proteome</keyword>
<evidence type="ECO:0000313" key="3">
    <source>
        <dbReference type="EMBL" id="QBQ56380.1"/>
    </source>
</evidence>
<dbReference type="RefSeq" id="WP_134356100.1">
    <property type="nucleotide sequence ID" value="NZ_CP038033.1"/>
</dbReference>
<dbReference type="KEGG" id="nwr:E3U44_19140"/>
<evidence type="ECO:0000313" key="2">
    <source>
        <dbReference type="EMBL" id="QBQ56362.1"/>
    </source>
</evidence>
<dbReference type="OrthoDB" id="9802640at2"/>
<evidence type="ECO:0000313" key="4">
    <source>
        <dbReference type="Proteomes" id="UP000294325"/>
    </source>
</evidence>
<dbReference type="InterPro" id="IPR003615">
    <property type="entry name" value="HNH_nuc"/>
</dbReference>
<protein>
    <recommendedName>
        <fullName evidence="5">HNH endonuclease</fullName>
    </recommendedName>
</protein>
<dbReference type="KEGG" id="nwr:E3U44_19050"/>
<proteinExistence type="predicted"/>
<evidence type="ECO:0000313" key="1">
    <source>
        <dbReference type="EMBL" id="QBQ53082.1"/>
    </source>
</evidence>
<reference evidence="1 4" key="1">
    <citation type="submission" date="2019-03" db="EMBL/GenBank/DDBJ databases">
        <title>The genome sequence of Nitrosococcus wardiae strain D1FHST reveals the archetypal metabolic capacity of ammonia-oxidizing Gammaproteobacteria.</title>
        <authorList>
            <person name="Wang L."/>
            <person name="Lim C.K."/>
            <person name="Hanson T.E."/>
            <person name="Dang H."/>
            <person name="Klotz M.G."/>
        </authorList>
    </citation>
    <scope>NUCLEOTIDE SEQUENCE [LARGE SCALE GENOMIC DNA]</scope>
    <source>
        <strain evidence="1 4">D1FHS</strain>
    </source>
</reference>
<dbReference type="EMBL" id="CP038033">
    <property type="protein sequence ID" value="QBQ56362.1"/>
    <property type="molecule type" value="Genomic_DNA"/>
</dbReference>
<organism evidence="1 4">
    <name type="scientific">Nitrosococcus wardiae</name>
    <dbReference type="NCBI Taxonomy" id="1814290"/>
    <lineage>
        <taxon>Bacteria</taxon>
        <taxon>Pseudomonadati</taxon>
        <taxon>Pseudomonadota</taxon>
        <taxon>Gammaproteobacteria</taxon>
        <taxon>Chromatiales</taxon>
        <taxon>Chromatiaceae</taxon>
        <taxon>Nitrosococcus</taxon>
    </lineage>
</organism>
<dbReference type="Proteomes" id="UP000294325">
    <property type="component" value="Chromosome"/>
</dbReference>
<dbReference type="KEGG" id="nwr:E3U44_00090"/>
<accession>A0A4P7BXB7</accession>
<dbReference type="CDD" id="cd00085">
    <property type="entry name" value="HNHc"/>
    <property type="match status" value="1"/>
</dbReference>
<dbReference type="EMBL" id="CP038033">
    <property type="protein sequence ID" value="QBQ56380.1"/>
    <property type="molecule type" value="Genomic_DNA"/>
</dbReference>